<reference evidence="2" key="2">
    <citation type="journal article" date="2022" name="Microb. Genom.">
        <title>A chromosome-scale genome assembly of the tomato pathogen Cladosporium fulvum reveals a compartmentalized genome architecture and the presence of a dispensable chromosome.</title>
        <authorList>
            <person name="Zaccaron A.Z."/>
            <person name="Chen L.H."/>
            <person name="Samaras A."/>
            <person name="Stergiopoulos I."/>
        </authorList>
    </citation>
    <scope>NUCLEOTIDE SEQUENCE</scope>
    <source>
        <strain evidence="2">Race5_Kim</strain>
    </source>
</reference>
<dbReference type="EMBL" id="CP090173">
    <property type="protein sequence ID" value="UJO23410.1"/>
    <property type="molecule type" value="Genomic_DNA"/>
</dbReference>
<organism evidence="2 3">
    <name type="scientific">Passalora fulva</name>
    <name type="common">Tomato leaf mold</name>
    <name type="synonym">Cladosporium fulvum</name>
    <dbReference type="NCBI Taxonomy" id="5499"/>
    <lineage>
        <taxon>Eukaryota</taxon>
        <taxon>Fungi</taxon>
        <taxon>Dikarya</taxon>
        <taxon>Ascomycota</taxon>
        <taxon>Pezizomycotina</taxon>
        <taxon>Dothideomycetes</taxon>
        <taxon>Dothideomycetidae</taxon>
        <taxon>Mycosphaerellales</taxon>
        <taxon>Mycosphaerellaceae</taxon>
        <taxon>Fulvia</taxon>
    </lineage>
</organism>
<dbReference type="SUPFAM" id="SSF53474">
    <property type="entry name" value="alpha/beta-Hydrolases"/>
    <property type="match status" value="1"/>
</dbReference>
<dbReference type="RefSeq" id="XP_047767776.1">
    <property type="nucleotide sequence ID" value="XM_047911811.1"/>
</dbReference>
<accession>A0A9Q8UV00</accession>
<dbReference type="InterPro" id="IPR000073">
    <property type="entry name" value="AB_hydrolase_1"/>
</dbReference>
<dbReference type="OrthoDB" id="94039at2759"/>
<reference evidence="2" key="1">
    <citation type="submission" date="2021-12" db="EMBL/GenBank/DDBJ databases">
        <authorList>
            <person name="Zaccaron A."/>
            <person name="Stergiopoulos I."/>
        </authorList>
    </citation>
    <scope>NUCLEOTIDE SEQUENCE</scope>
    <source>
        <strain evidence="2">Race5_Kim</strain>
    </source>
</reference>
<gene>
    <name evidence="2" type="ORF">CLAFUR5_12663</name>
</gene>
<dbReference type="AlphaFoldDB" id="A0A9Q8UV00"/>
<evidence type="ECO:0000313" key="3">
    <source>
        <dbReference type="Proteomes" id="UP000756132"/>
    </source>
</evidence>
<protein>
    <submittedName>
        <fullName evidence="2">Type I acyl-CoA thioesterase</fullName>
    </submittedName>
</protein>
<evidence type="ECO:0000259" key="1">
    <source>
        <dbReference type="Pfam" id="PF12697"/>
    </source>
</evidence>
<dbReference type="Proteomes" id="UP000756132">
    <property type="component" value="Chromosome 11"/>
</dbReference>
<dbReference type="InterPro" id="IPR029058">
    <property type="entry name" value="AB_hydrolase_fold"/>
</dbReference>
<keyword evidence="3" id="KW-1185">Reference proteome</keyword>
<dbReference type="Gene3D" id="3.40.50.1820">
    <property type="entry name" value="alpha/beta hydrolase"/>
    <property type="match status" value="1"/>
</dbReference>
<dbReference type="Pfam" id="PF12697">
    <property type="entry name" value="Abhydrolase_6"/>
    <property type="match status" value="1"/>
</dbReference>
<name>A0A9Q8UV00_PASFU</name>
<proteinExistence type="predicted"/>
<sequence>MAGPFVIREHTFEGQHIREYPRALASNQEDVVWLHAKSYTPHEVDNGSAAGDMTIIAYHANAIQKKAYEPFFETLYRNLKERQGLVPSSIWIADQAAQGTSALLSDETLGNDPSWFDHSRDVLAMTNTFRKHIKKSLVAIGHSMGGVQAIGTSHLHPNLFDAVVMMDSPISLNYSPSLGAMVNYALGRVETYDTREQAEQAIRKSPVFEGWSKQALQRHIETAFHDSPTVAIPNRKIKPTNTKHAEITSLTRPNVGHMGVSGELSDAQRAVHPDVDPKAPLTGPVYNPYPRQAWNLLPSLRPCALFVCGEGSRVCRTNEIEERQNLTGTAPGGSGGAAVGKVASVTVPGGHFMPMTNMDGTAEAIASWLRVEVDRYLKRRNEVVGTWMRKDLPEKQKLDVGVEKTLRSWDGKPWAKPEPRVQKSRL</sequence>
<feature type="domain" description="AB hydrolase-1" evidence="1">
    <location>
        <begin position="90"/>
        <end position="364"/>
    </location>
</feature>
<dbReference type="GeneID" id="71992541"/>
<dbReference type="KEGG" id="ffu:CLAFUR5_12663"/>
<evidence type="ECO:0000313" key="2">
    <source>
        <dbReference type="EMBL" id="UJO23410.1"/>
    </source>
</evidence>